<dbReference type="RefSeq" id="WP_129725187.1">
    <property type="nucleotide sequence ID" value="NZ_LR215036.1"/>
</dbReference>
<dbReference type="AlphaFoldDB" id="A0A449B189"/>
<evidence type="ECO:0000313" key="2">
    <source>
        <dbReference type="Proteomes" id="UP000290985"/>
    </source>
</evidence>
<accession>A0A449B189</accession>
<sequence>MIKNSKTLFSTQEKSVLLSTIDQILNLLSQPQYSRDAVVKYEEVYDQMIDKLSKSKVEENQFLNNFLENVIRVRNEVGILNIDSKIKNNFLQRIDNYKETALNASPTLAIDKAKEITYLNDLVNNELKTLILQIPENNKLLQILSENLNNLKTFSKDLNIQKLVQMQIENIQKNSKETQSDLLNSISQSTNLLTTVKNIESLITEIKDNISRNLNSKSLSSLDAERFLGQLDKIVETNFDNIQEYLQKLNTLNNNIYDNVLLGTVFKNSLKKLNHQILEALNKSLLSRMSSEVSSLLNDNASVKELNDALRIQSNNLREINRSELKNWYEYSKSILDENIEIDQKIKDKLQLLNSKAILLIPQNSTAIRQELQFLIEQYREEHKKANVSEGLQNTLKKYGETEEQLLNVFGSNAQKVINTPFV</sequence>
<dbReference type="EMBL" id="LR215036">
    <property type="protein sequence ID" value="VEU74346.1"/>
    <property type="molecule type" value="Genomic_DNA"/>
</dbReference>
<reference evidence="1 2" key="1">
    <citation type="submission" date="2019-01" db="EMBL/GenBank/DDBJ databases">
        <authorList>
            <consortium name="Pathogen Informatics"/>
        </authorList>
    </citation>
    <scope>NUCLEOTIDE SEQUENCE [LARGE SCALE GENOMIC DNA]</scope>
    <source>
        <strain evidence="1 2">NCTC10181</strain>
    </source>
</reference>
<organism evidence="1 2">
    <name type="scientific">Mycoplasmopsis citelli</name>
    <dbReference type="NCBI Taxonomy" id="171281"/>
    <lineage>
        <taxon>Bacteria</taxon>
        <taxon>Bacillati</taxon>
        <taxon>Mycoplasmatota</taxon>
        <taxon>Mycoplasmoidales</taxon>
        <taxon>Metamycoplasmataceae</taxon>
        <taxon>Mycoplasmopsis</taxon>
    </lineage>
</organism>
<protein>
    <submittedName>
        <fullName evidence="1">Uncharacterized protein</fullName>
    </submittedName>
</protein>
<evidence type="ECO:0000313" key="1">
    <source>
        <dbReference type="EMBL" id="VEU74346.1"/>
    </source>
</evidence>
<dbReference type="KEGG" id="mcit:NCTC10181_00183"/>
<proteinExistence type="predicted"/>
<gene>
    <name evidence="1" type="ORF">NCTC10181_00183</name>
</gene>
<name>A0A449B189_9BACT</name>
<dbReference type="Proteomes" id="UP000290985">
    <property type="component" value="Chromosome"/>
</dbReference>
<keyword evidence="2" id="KW-1185">Reference proteome</keyword>